<proteinExistence type="predicted"/>
<dbReference type="AlphaFoldDB" id="A0A0A9BKL7"/>
<dbReference type="EMBL" id="GBRH01236135">
    <property type="protein sequence ID" value="JAD61760.1"/>
    <property type="molecule type" value="Transcribed_RNA"/>
</dbReference>
<reference evidence="1" key="1">
    <citation type="submission" date="2014-09" db="EMBL/GenBank/DDBJ databases">
        <authorList>
            <person name="Magalhaes I.L.F."/>
            <person name="Oliveira U."/>
            <person name="Santos F.R."/>
            <person name="Vidigal T.H.D.A."/>
            <person name="Brescovit A.D."/>
            <person name="Santos A.J."/>
        </authorList>
    </citation>
    <scope>NUCLEOTIDE SEQUENCE</scope>
    <source>
        <tissue evidence="1">Shoot tissue taken approximately 20 cm above the soil surface</tissue>
    </source>
</reference>
<organism evidence="1">
    <name type="scientific">Arundo donax</name>
    <name type="common">Giant reed</name>
    <name type="synonym">Donax arundinaceus</name>
    <dbReference type="NCBI Taxonomy" id="35708"/>
    <lineage>
        <taxon>Eukaryota</taxon>
        <taxon>Viridiplantae</taxon>
        <taxon>Streptophyta</taxon>
        <taxon>Embryophyta</taxon>
        <taxon>Tracheophyta</taxon>
        <taxon>Spermatophyta</taxon>
        <taxon>Magnoliopsida</taxon>
        <taxon>Liliopsida</taxon>
        <taxon>Poales</taxon>
        <taxon>Poaceae</taxon>
        <taxon>PACMAD clade</taxon>
        <taxon>Arundinoideae</taxon>
        <taxon>Arundineae</taxon>
        <taxon>Arundo</taxon>
    </lineage>
</organism>
<evidence type="ECO:0000313" key="1">
    <source>
        <dbReference type="EMBL" id="JAD61760.1"/>
    </source>
</evidence>
<name>A0A0A9BKL7_ARUDO</name>
<accession>A0A0A9BKL7</accession>
<sequence length="40" mass="4493">MVSFASEALTTARESCHWQIAARCPAINLQDRWTASDFHA</sequence>
<protein>
    <submittedName>
        <fullName evidence="1">Uncharacterized protein</fullName>
    </submittedName>
</protein>
<reference evidence="1" key="2">
    <citation type="journal article" date="2015" name="Data Brief">
        <title>Shoot transcriptome of the giant reed, Arundo donax.</title>
        <authorList>
            <person name="Barrero R.A."/>
            <person name="Guerrero F.D."/>
            <person name="Moolhuijzen P."/>
            <person name="Goolsby J.A."/>
            <person name="Tidwell J."/>
            <person name="Bellgard S.E."/>
            <person name="Bellgard M.I."/>
        </authorList>
    </citation>
    <scope>NUCLEOTIDE SEQUENCE</scope>
    <source>
        <tissue evidence="1">Shoot tissue taken approximately 20 cm above the soil surface</tissue>
    </source>
</reference>